<feature type="non-terminal residue" evidence="2">
    <location>
        <position position="1"/>
    </location>
</feature>
<keyword evidence="1" id="KW-0472">Membrane</keyword>
<keyword evidence="1" id="KW-0812">Transmembrane</keyword>
<keyword evidence="1" id="KW-1133">Transmembrane helix</keyword>
<evidence type="ECO:0000313" key="3">
    <source>
        <dbReference type="Proteomes" id="UP000663844"/>
    </source>
</evidence>
<name>A0A820LBR6_9BILA</name>
<dbReference type="AlphaFoldDB" id="A0A820LBR6"/>
<proteinExistence type="predicted"/>
<dbReference type="EMBL" id="CAJOAZ010021535">
    <property type="protein sequence ID" value="CAF4356858.1"/>
    <property type="molecule type" value="Genomic_DNA"/>
</dbReference>
<feature type="transmembrane region" description="Helical" evidence="1">
    <location>
        <begin position="6"/>
        <end position="25"/>
    </location>
</feature>
<gene>
    <name evidence="2" type="ORF">OXD698_LOCUS49086</name>
</gene>
<organism evidence="2 3">
    <name type="scientific">Adineta steineri</name>
    <dbReference type="NCBI Taxonomy" id="433720"/>
    <lineage>
        <taxon>Eukaryota</taxon>
        <taxon>Metazoa</taxon>
        <taxon>Spiralia</taxon>
        <taxon>Gnathifera</taxon>
        <taxon>Rotifera</taxon>
        <taxon>Eurotatoria</taxon>
        <taxon>Bdelloidea</taxon>
        <taxon>Adinetida</taxon>
        <taxon>Adinetidae</taxon>
        <taxon>Adineta</taxon>
    </lineage>
</organism>
<accession>A0A820LBR6</accession>
<protein>
    <submittedName>
        <fullName evidence="2">Uncharacterized protein</fullName>
    </submittedName>
</protein>
<sequence length="28" mass="3217">FINLPSNLITTVMVFSIMIILVSFFEVK</sequence>
<reference evidence="2" key="1">
    <citation type="submission" date="2021-02" db="EMBL/GenBank/DDBJ databases">
        <authorList>
            <person name="Nowell W R."/>
        </authorList>
    </citation>
    <scope>NUCLEOTIDE SEQUENCE</scope>
</reference>
<comment type="caution">
    <text evidence="2">The sequence shown here is derived from an EMBL/GenBank/DDBJ whole genome shotgun (WGS) entry which is preliminary data.</text>
</comment>
<dbReference type="Proteomes" id="UP000663844">
    <property type="component" value="Unassembled WGS sequence"/>
</dbReference>
<evidence type="ECO:0000313" key="2">
    <source>
        <dbReference type="EMBL" id="CAF4356858.1"/>
    </source>
</evidence>
<evidence type="ECO:0000256" key="1">
    <source>
        <dbReference type="SAM" id="Phobius"/>
    </source>
</evidence>